<evidence type="ECO:0000313" key="4">
    <source>
        <dbReference type="EMBL" id="HIU34857.1"/>
    </source>
</evidence>
<dbReference type="InterPro" id="IPR036291">
    <property type="entry name" value="NAD(P)-bd_dom_sf"/>
</dbReference>
<gene>
    <name evidence="4" type="ORF">IAB02_09855</name>
</gene>
<evidence type="ECO:0000313" key="5">
    <source>
        <dbReference type="Proteomes" id="UP000824072"/>
    </source>
</evidence>
<evidence type="ECO:0000259" key="3">
    <source>
        <dbReference type="Pfam" id="PF22725"/>
    </source>
</evidence>
<dbReference type="Pfam" id="PF01408">
    <property type="entry name" value="GFO_IDH_MocA"/>
    <property type="match status" value="1"/>
</dbReference>
<keyword evidence="1" id="KW-0560">Oxidoreductase</keyword>
<dbReference type="GO" id="GO:0000166">
    <property type="term" value="F:nucleotide binding"/>
    <property type="evidence" value="ECO:0007669"/>
    <property type="project" value="InterPro"/>
</dbReference>
<comment type="caution">
    <text evidence="4">The sequence shown here is derived from an EMBL/GenBank/DDBJ whole genome shotgun (WGS) entry which is preliminary data.</text>
</comment>
<dbReference type="PANTHER" id="PTHR43818">
    <property type="entry name" value="BCDNA.GH03377"/>
    <property type="match status" value="1"/>
</dbReference>
<dbReference type="SUPFAM" id="SSF55347">
    <property type="entry name" value="Glyceraldehyde-3-phosphate dehydrogenase-like, C-terminal domain"/>
    <property type="match status" value="1"/>
</dbReference>
<reference evidence="4" key="1">
    <citation type="submission" date="2020-10" db="EMBL/GenBank/DDBJ databases">
        <authorList>
            <person name="Gilroy R."/>
        </authorList>
    </citation>
    <scope>NUCLEOTIDE SEQUENCE</scope>
    <source>
        <strain evidence="4">ChiHcec3-11533</strain>
    </source>
</reference>
<dbReference type="Pfam" id="PF22725">
    <property type="entry name" value="GFO_IDH_MocA_C3"/>
    <property type="match status" value="1"/>
</dbReference>
<dbReference type="Gene3D" id="3.40.50.720">
    <property type="entry name" value="NAD(P)-binding Rossmann-like Domain"/>
    <property type="match status" value="1"/>
</dbReference>
<dbReference type="InterPro" id="IPR000683">
    <property type="entry name" value="Gfo/Idh/MocA-like_OxRdtase_N"/>
</dbReference>
<dbReference type="EMBL" id="DVMU01000209">
    <property type="protein sequence ID" value="HIU34857.1"/>
    <property type="molecule type" value="Genomic_DNA"/>
</dbReference>
<name>A0A9D1LDN4_9FIRM</name>
<accession>A0A9D1LDN4</accession>
<evidence type="ECO:0000256" key="1">
    <source>
        <dbReference type="ARBA" id="ARBA00023002"/>
    </source>
</evidence>
<sequence length="375" mass="42648">MRECRFGVVGLGMMGKEFASAASRWVHLQEDIPAPKIVGVSSATEKSLEWFRRSVPGIKAFTTEYRQLLAREDIDAVYIATPHNLHRGMCLDVLRAGKHLICEKPFGIDAEANRAIVEEARKHPELLVRCASQMIFLPGARMVLEWFRERRFGRILQIKMGFKHSSDINPLKPINWKRRVETNGEYGVMGDLAPHILLMALRAGVEVEQVYADLRNIVHTRPGPDGQMVPCDTWDNALLLTRAHWGEDEFPMEVEVSRIAPGSPNDWFIEVYGMQGSIRYSTEDANAVYAAEIRGVEQVWTKYEVGYTPVYRTVTGPLGTFGFSDAILQMWAAYLDQWQRNTPKESCMTPEEARRCHEILTAALISQREGRIVRL</sequence>
<dbReference type="InterPro" id="IPR050463">
    <property type="entry name" value="Gfo/Idh/MocA_oxidrdct_glycsds"/>
</dbReference>
<feature type="domain" description="GFO/IDH/MocA-like oxidoreductase" evidence="3">
    <location>
        <begin position="143"/>
        <end position="279"/>
    </location>
</feature>
<dbReference type="AlphaFoldDB" id="A0A9D1LDN4"/>
<dbReference type="InterPro" id="IPR055170">
    <property type="entry name" value="GFO_IDH_MocA-like_dom"/>
</dbReference>
<dbReference type="Gene3D" id="3.30.360.10">
    <property type="entry name" value="Dihydrodipicolinate Reductase, domain 2"/>
    <property type="match status" value="1"/>
</dbReference>
<dbReference type="PANTHER" id="PTHR43818:SF11">
    <property type="entry name" value="BCDNA.GH03377"/>
    <property type="match status" value="1"/>
</dbReference>
<protein>
    <submittedName>
        <fullName evidence="4">Gfo/Idh/MocA family oxidoreductase</fullName>
    </submittedName>
</protein>
<dbReference type="SUPFAM" id="SSF51735">
    <property type="entry name" value="NAD(P)-binding Rossmann-fold domains"/>
    <property type="match status" value="1"/>
</dbReference>
<feature type="domain" description="Gfo/Idh/MocA-like oxidoreductase N-terminal" evidence="2">
    <location>
        <begin position="5"/>
        <end position="126"/>
    </location>
</feature>
<proteinExistence type="predicted"/>
<organism evidence="4 5">
    <name type="scientific">Candidatus Pullichristensenella excrementigallinarum</name>
    <dbReference type="NCBI Taxonomy" id="2840907"/>
    <lineage>
        <taxon>Bacteria</taxon>
        <taxon>Bacillati</taxon>
        <taxon>Bacillota</taxon>
        <taxon>Clostridia</taxon>
        <taxon>Candidatus Pullichristensenella</taxon>
    </lineage>
</organism>
<reference evidence="4" key="2">
    <citation type="journal article" date="2021" name="PeerJ">
        <title>Extensive microbial diversity within the chicken gut microbiome revealed by metagenomics and culture.</title>
        <authorList>
            <person name="Gilroy R."/>
            <person name="Ravi A."/>
            <person name="Getino M."/>
            <person name="Pursley I."/>
            <person name="Horton D.L."/>
            <person name="Alikhan N.F."/>
            <person name="Baker D."/>
            <person name="Gharbi K."/>
            <person name="Hall N."/>
            <person name="Watson M."/>
            <person name="Adriaenssens E.M."/>
            <person name="Foster-Nyarko E."/>
            <person name="Jarju S."/>
            <person name="Secka A."/>
            <person name="Antonio M."/>
            <person name="Oren A."/>
            <person name="Chaudhuri R.R."/>
            <person name="La Ragione R."/>
            <person name="Hildebrand F."/>
            <person name="Pallen M.J."/>
        </authorList>
    </citation>
    <scope>NUCLEOTIDE SEQUENCE</scope>
    <source>
        <strain evidence="4">ChiHcec3-11533</strain>
    </source>
</reference>
<evidence type="ECO:0000259" key="2">
    <source>
        <dbReference type="Pfam" id="PF01408"/>
    </source>
</evidence>
<dbReference type="GO" id="GO:0016491">
    <property type="term" value="F:oxidoreductase activity"/>
    <property type="evidence" value="ECO:0007669"/>
    <property type="project" value="UniProtKB-KW"/>
</dbReference>
<dbReference type="Proteomes" id="UP000824072">
    <property type="component" value="Unassembled WGS sequence"/>
</dbReference>